<organism evidence="2 3">
    <name type="scientific">Pseudo-nitzschia multistriata</name>
    <dbReference type="NCBI Taxonomy" id="183589"/>
    <lineage>
        <taxon>Eukaryota</taxon>
        <taxon>Sar</taxon>
        <taxon>Stramenopiles</taxon>
        <taxon>Ochrophyta</taxon>
        <taxon>Bacillariophyta</taxon>
        <taxon>Bacillariophyceae</taxon>
        <taxon>Bacillariophycidae</taxon>
        <taxon>Bacillariales</taxon>
        <taxon>Bacillariaceae</taxon>
        <taxon>Pseudo-nitzschia</taxon>
    </lineage>
</organism>
<feature type="compositionally biased region" description="Low complexity" evidence="1">
    <location>
        <begin position="18"/>
        <end position="28"/>
    </location>
</feature>
<dbReference type="SUPFAM" id="SSF53448">
    <property type="entry name" value="Nucleotide-diphospho-sugar transferases"/>
    <property type="match status" value="1"/>
</dbReference>
<dbReference type="OrthoDB" id="76265at2759"/>
<feature type="region of interest" description="Disordered" evidence="1">
    <location>
        <begin position="1"/>
        <end position="28"/>
    </location>
</feature>
<accession>A0A448YW32</accession>
<feature type="compositionally biased region" description="Polar residues" evidence="1">
    <location>
        <begin position="247"/>
        <end position="256"/>
    </location>
</feature>
<dbReference type="PANTHER" id="PTHR34496:SF10">
    <property type="entry name" value="GLCNAC TRANSFERASE"/>
    <property type="match status" value="1"/>
</dbReference>
<keyword evidence="3" id="KW-1185">Reference proteome</keyword>
<dbReference type="Gene3D" id="3.90.550.10">
    <property type="entry name" value="Spore Coat Polysaccharide Biosynthesis Protein SpsA, Chain A"/>
    <property type="match status" value="1"/>
</dbReference>
<feature type="region of interest" description="Disordered" evidence="1">
    <location>
        <begin position="357"/>
        <end position="386"/>
    </location>
</feature>
<reference evidence="2 3" key="1">
    <citation type="submission" date="2019-01" db="EMBL/GenBank/DDBJ databases">
        <authorList>
            <person name="Ferrante I. M."/>
        </authorList>
    </citation>
    <scope>NUCLEOTIDE SEQUENCE [LARGE SCALE GENOMIC DNA]</scope>
    <source>
        <strain evidence="2 3">B856</strain>
    </source>
</reference>
<dbReference type="InterPro" id="IPR029044">
    <property type="entry name" value="Nucleotide-diphossugar_trans"/>
</dbReference>
<dbReference type="InterPro" id="IPR021067">
    <property type="entry name" value="Glycosyltransferase"/>
</dbReference>
<feature type="region of interest" description="Disordered" evidence="1">
    <location>
        <begin position="95"/>
        <end position="119"/>
    </location>
</feature>
<dbReference type="EMBL" id="CAACVS010000016">
    <property type="protein sequence ID" value="VEU34027.1"/>
    <property type="molecule type" value="Genomic_DNA"/>
</dbReference>
<evidence type="ECO:0000313" key="3">
    <source>
        <dbReference type="Proteomes" id="UP000291116"/>
    </source>
</evidence>
<feature type="compositionally biased region" description="Low complexity" evidence="1">
    <location>
        <begin position="263"/>
        <end position="273"/>
    </location>
</feature>
<proteinExistence type="predicted"/>
<name>A0A448YW32_9STRA</name>
<dbReference type="PANTHER" id="PTHR34496">
    <property type="entry name" value="GLCNAC TRANSFERASE-RELATED"/>
    <property type="match status" value="1"/>
</dbReference>
<evidence type="ECO:0000313" key="2">
    <source>
        <dbReference type="EMBL" id="VEU34027.1"/>
    </source>
</evidence>
<protein>
    <submittedName>
        <fullName evidence="2">Uncharacterized protein</fullName>
    </submittedName>
</protein>
<gene>
    <name evidence="2" type="ORF">PSNMU_V1.4_AUG-EV-PASAV3_0006180</name>
</gene>
<feature type="region of interest" description="Disordered" evidence="1">
    <location>
        <begin position="247"/>
        <end position="276"/>
    </location>
</feature>
<dbReference type="AlphaFoldDB" id="A0A448YW32"/>
<sequence>MMGIGGKRTGPEGSAVTPASPFSSPSSSSAAFAAASAASLGPRGTRSGPFREPVVWSAMVVLALLLVAGTEVWVRGVPGEEGGGASSSLASSLSSFRVQGGRKPQLDYGGKREQRTHTTAQGALSAGDVLVAAGAAVAGGDDDAVAAGPPDSAAAADAAAADDALTPAPILPLFASVPDPEAAIERLLAGSPSLAGITALLQRFLKDLHLRNHRRRSSKGDGHRALRDFYEAVKEHLAPFEARYRTTKGTTTGASESNHRKTNTNTNTSTSNTHGTIFPVRSDDSIFLSVAAFREHLLTDTLVSAFGHAKNPNKLFVGVVVQNCFGAISYRHRNQTHSSNSNSSNNTVDTEIDIDIDPSGTPCLTGPKEVGTTSTGKPKMQRLSAPPDANGVADFCGLPAYEAYCKNGQVRVLYVHESDSLGPSMARYYASKLYGGETFFVQIDSHLRFASDWDQKYLDELRLTKNYPKSILSTYPPGFGQIRFIPKRMKLDRESVNNGTVVESPGCRLCNCATPLGEPNPILHVHQGKAYFGNETRPTQTPFLGAGLLVAHSSLLGEVPFDPYLPWTFMGEEILLAVRAWTHGWNIYAPRKNLVIHHYRTRSMGIPKFFSSVNANAKRGYQNNWLQRRPIRRIRHLCGYPHETEEAIASDGEAFVLTEAEFYGRGSVRSLEDYMEFAGMTPNHTTGLLDCGPVRWCNKGLKD</sequence>
<evidence type="ECO:0000256" key="1">
    <source>
        <dbReference type="SAM" id="MobiDB-lite"/>
    </source>
</evidence>
<dbReference type="Proteomes" id="UP000291116">
    <property type="component" value="Unassembled WGS sequence"/>
</dbReference>
<dbReference type="Pfam" id="PF11397">
    <property type="entry name" value="GlcNAc"/>
    <property type="match status" value="1"/>
</dbReference>